<evidence type="ECO:0000313" key="1">
    <source>
        <dbReference type="EMBL" id="MCE4556566.1"/>
    </source>
</evidence>
<protein>
    <submittedName>
        <fullName evidence="1">Uncharacterized protein</fullName>
    </submittedName>
</protein>
<reference evidence="1 2" key="1">
    <citation type="submission" date="2021-12" db="EMBL/GenBank/DDBJ databases">
        <title>Genome seq of P8.</title>
        <authorList>
            <person name="Seo T."/>
        </authorList>
    </citation>
    <scope>NUCLEOTIDE SEQUENCE [LARGE SCALE GENOMIC DNA]</scope>
    <source>
        <strain evidence="1 2">P8</strain>
    </source>
</reference>
<organism evidence="1 2">
    <name type="scientific">Pelomonas cellulosilytica</name>
    <dbReference type="NCBI Taxonomy" id="2906762"/>
    <lineage>
        <taxon>Bacteria</taxon>
        <taxon>Pseudomonadati</taxon>
        <taxon>Pseudomonadota</taxon>
        <taxon>Betaproteobacteria</taxon>
        <taxon>Burkholderiales</taxon>
        <taxon>Sphaerotilaceae</taxon>
        <taxon>Roseateles</taxon>
    </lineage>
</organism>
<gene>
    <name evidence="1" type="ORF">LXT13_19395</name>
</gene>
<dbReference type="RefSeq" id="WP_233373614.1">
    <property type="nucleotide sequence ID" value="NZ_JAJTWU010000008.1"/>
</dbReference>
<keyword evidence="2" id="KW-1185">Reference proteome</keyword>
<dbReference type="Proteomes" id="UP001200741">
    <property type="component" value="Unassembled WGS sequence"/>
</dbReference>
<sequence length="48" mass="5084">MGIVLDGRRLALLGLLLPYFISGVLKALDFAGPRSRWPGCSVAPPSCV</sequence>
<evidence type="ECO:0000313" key="2">
    <source>
        <dbReference type="Proteomes" id="UP001200741"/>
    </source>
</evidence>
<dbReference type="EMBL" id="JAJTWU010000008">
    <property type="protein sequence ID" value="MCE4556566.1"/>
    <property type="molecule type" value="Genomic_DNA"/>
</dbReference>
<proteinExistence type="predicted"/>
<name>A0ABS8Y0Y8_9BURK</name>
<accession>A0ABS8Y0Y8</accession>
<comment type="caution">
    <text evidence="1">The sequence shown here is derived from an EMBL/GenBank/DDBJ whole genome shotgun (WGS) entry which is preliminary data.</text>
</comment>